<dbReference type="InterPro" id="IPR034660">
    <property type="entry name" value="DinB/YfiT-like"/>
</dbReference>
<dbReference type="GO" id="GO:0046872">
    <property type="term" value="F:metal ion binding"/>
    <property type="evidence" value="ECO:0007669"/>
    <property type="project" value="InterPro"/>
</dbReference>
<dbReference type="EMBL" id="JAVDYB010000001">
    <property type="protein sequence ID" value="MDR7280988.1"/>
    <property type="molecule type" value="Genomic_DNA"/>
</dbReference>
<dbReference type="Proteomes" id="UP001183643">
    <property type="component" value="Unassembled WGS sequence"/>
</dbReference>
<evidence type="ECO:0000313" key="3">
    <source>
        <dbReference type="Proteomes" id="UP001183643"/>
    </source>
</evidence>
<reference evidence="2" key="1">
    <citation type="submission" date="2023-07" db="EMBL/GenBank/DDBJ databases">
        <title>Sequencing the genomes of 1000 actinobacteria strains.</title>
        <authorList>
            <person name="Klenk H.-P."/>
        </authorList>
    </citation>
    <scope>NUCLEOTIDE SEQUENCE</scope>
    <source>
        <strain evidence="2">DSM 44707</strain>
    </source>
</reference>
<dbReference type="SUPFAM" id="SSF109854">
    <property type="entry name" value="DinB/YfiT-like putative metalloenzymes"/>
    <property type="match status" value="1"/>
</dbReference>
<dbReference type="NCBIfam" id="TIGR03086">
    <property type="entry name" value="TIGR03086 family metal-binding protein"/>
    <property type="match status" value="1"/>
</dbReference>
<accession>A0AAE3YW64</accession>
<dbReference type="InterPro" id="IPR017517">
    <property type="entry name" value="Maleyloyr_isom"/>
</dbReference>
<evidence type="ECO:0000259" key="1">
    <source>
        <dbReference type="Pfam" id="PF11716"/>
    </source>
</evidence>
<dbReference type="NCBIfam" id="TIGR03083">
    <property type="entry name" value="maleylpyruvate isomerase family mycothiol-dependent enzyme"/>
    <property type="match status" value="1"/>
</dbReference>
<dbReference type="RefSeq" id="WP_310375858.1">
    <property type="nucleotide sequence ID" value="NZ_JAVDYB010000001.1"/>
</dbReference>
<dbReference type="AlphaFoldDB" id="A0AAE3YW64"/>
<keyword evidence="3" id="KW-1185">Reference proteome</keyword>
<organism evidence="2 3">
    <name type="scientific">Catenuloplanes atrovinosus</name>
    <dbReference type="NCBI Taxonomy" id="137266"/>
    <lineage>
        <taxon>Bacteria</taxon>
        <taxon>Bacillati</taxon>
        <taxon>Actinomycetota</taxon>
        <taxon>Actinomycetes</taxon>
        <taxon>Micromonosporales</taxon>
        <taxon>Micromonosporaceae</taxon>
        <taxon>Catenuloplanes</taxon>
    </lineage>
</organism>
<dbReference type="Pfam" id="PF11716">
    <property type="entry name" value="MDMPI_N"/>
    <property type="match status" value="1"/>
</dbReference>
<proteinExistence type="predicted"/>
<gene>
    <name evidence="2" type="ORF">J2S41_007766</name>
</gene>
<comment type="caution">
    <text evidence="2">The sequence shown here is derived from an EMBL/GenBank/DDBJ whole genome shotgun (WGS) entry which is preliminary data.</text>
</comment>
<dbReference type="InterPro" id="IPR024344">
    <property type="entry name" value="MDMPI_metal-binding"/>
</dbReference>
<sequence>MDELVAQTGQHAPLPWRDLLADSHTALRLAVKGVPVGGWDLPTPCAEWTVTQVVRHAVSNQARFAATITGGLWPPGDPYAPSAAPWPDPMRGTSEAIALVRAAFTTVPDAVPAVPTPLPSGPMPPRLAAGACALDAAIHAWDVAVATGQPSPLTPEVAFSLLLVATDLVEPLRPYGAFAPPFDPIEEARALGSAYTGDLPDDDASSVLRYLGRNPAWRP</sequence>
<dbReference type="InterPro" id="IPR017520">
    <property type="entry name" value="CHP03086"/>
</dbReference>
<feature type="domain" description="Mycothiol-dependent maleylpyruvate isomerase metal-binding" evidence="1">
    <location>
        <begin position="20"/>
        <end position="144"/>
    </location>
</feature>
<dbReference type="Gene3D" id="1.20.120.450">
    <property type="entry name" value="dinb family like domain"/>
    <property type="match status" value="1"/>
</dbReference>
<evidence type="ECO:0000313" key="2">
    <source>
        <dbReference type="EMBL" id="MDR7280988.1"/>
    </source>
</evidence>
<protein>
    <submittedName>
        <fullName evidence="2">Uncharacterized protein (TIGR03086 family)</fullName>
    </submittedName>
</protein>
<name>A0AAE3YW64_9ACTN</name>